<keyword evidence="1" id="KW-0472">Membrane</keyword>
<comment type="caution">
    <text evidence="3">The sequence shown here is derived from an EMBL/GenBank/DDBJ whole genome shotgun (WGS) entry which is preliminary data.</text>
</comment>
<evidence type="ECO:0000259" key="2">
    <source>
        <dbReference type="Pfam" id="PF06974"/>
    </source>
</evidence>
<proteinExistence type="predicted"/>
<dbReference type="InterPro" id="IPR045034">
    <property type="entry name" value="O-acyltransferase_WSD1-like"/>
</dbReference>
<reference evidence="3 4" key="1">
    <citation type="submission" date="2024-08" db="EMBL/GenBank/DDBJ databases">
        <authorList>
            <person name="Cucini C."/>
            <person name="Frati F."/>
        </authorList>
    </citation>
    <scope>NUCLEOTIDE SEQUENCE [LARGE SCALE GENOMIC DNA]</scope>
</reference>
<organism evidence="3 4">
    <name type="scientific">Orchesella dallaii</name>
    <dbReference type="NCBI Taxonomy" id="48710"/>
    <lineage>
        <taxon>Eukaryota</taxon>
        <taxon>Metazoa</taxon>
        <taxon>Ecdysozoa</taxon>
        <taxon>Arthropoda</taxon>
        <taxon>Hexapoda</taxon>
        <taxon>Collembola</taxon>
        <taxon>Entomobryomorpha</taxon>
        <taxon>Entomobryoidea</taxon>
        <taxon>Orchesellidae</taxon>
        <taxon>Orchesellinae</taxon>
        <taxon>Orchesella</taxon>
    </lineage>
</organism>
<dbReference type="InterPro" id="IPR009721">
    <property type="entry name" value="O-acyltransferase_WSD1_C"/>
</dbReference>
<dbReference type="Proteomes" id="UP001642540">
    <property type="component" value="Unassembled WGS sequence"/>
</dbReference>
<feature type="transmembrane region" description="Helical" evidence="1">
    <location>
        <begin position="23"/>
        <end position="45"/>
    </location>
</feature>
<evidence type="ECO:0000256" key="1">
    <source>
        <dbReference type="SAM" id="Phobius"/>
    </source>
</evidence>
<feature type="domain" description="O-acyltransferase WSD1 C-terminal" evidence="2">
    <location>
        <begin position="374"/>
        <end position="499"/>
    </location>
</feature>
<dbReference type="EMBL" id="CAXLJM020000075">
    <property type="protein sequence ID" value="CAL8128546.1"/>
    <property type="molecule type" value="Genomic_DNA"/>
</dbReference>
<evidence type="ECO:0000313" key="4">
    <source>
        <dbReference type="Proteomes" id="UP001642540"/>
    </source>
</evidence>
<dbReference type="PANTHER" id="PTHR31650:SF1">
    <property type="entry name" value="WAX ESTER SYNTHASE_DIACYLGLYCEROL ACYLTRANSFERASE 4-RELATED"/>
    <property type="match status" value="1"/>
</dbReference>
<name>A0ABP1RHU2_9HEXA</name>
<keyword evidence="1" id="KW-1133">Transmembrane helix</keyword>
<dbReference type="Pfam" id="PF06974">
    <property type="entry name" value="WS_DGAT_C"/>
    <property type="match status" value="1"/>
</dbReference>
<accession>A0ABP1RHU2</accession>
<keyword evidence="4" id="KW-1185">Reference proteome</keyword>
<sequence>MCPEQNRDVHVPDKYTFKKFRNLLAGGICSALFLIFVSFSTPIYIFRIVLSSCVKWFRPDLGEILNPLTSLLANDLFSGKPPQCTIIIPMAFQGHWKPSELHQMVLEKWIKAVDKETGELLYEKFQQYPYRWSGFTFWKNTGEKFSLHHHINYHENRGEAITSEKLQELIEHLLNAPFAPDMSPWELHYVANYKNTQDKETARGYSTEEPMFVLILRIHHVLGDGFSLLSAIVEGLGGQSLDAMKLALPQPPKQTFLERFCYIVSIPFCIFLETTYLFSRAYEKCPWKVSEDEKAWWQLYGRSDLILVNDIKIIKNAFHVSFTSVLLAAISSGINQHLLALKNDTEQKINGPDPDSMLCLSTLPVPGHSRRLTNRVIAVIFDVPTTSYPDPVKRLMECDTLLKNTRKSVAPILSSFYQGAMGCHLYSVSTALNKNRSISTGMTNFPTLPGKISIANAMGVSVDFAVGALEGDAGVGFMVLSYGDYIRFALVAEKAVMSRKQVDDFIKNVHYEINELLAIAKVMKNTSIES</sequence>
<dbReference type="PANTHER" id="PTHR31650">
    <property type="entry name" value="O-ACYLTRANSFERASE (WSD1-LIKE) FAMILY PROTEIN"/>
    <property type="match status" value="1"/>
</dbReference>
<protein>
    <recommendedName>
        <fullName evidence="2">O-acyltransferase WSD1 C-terminal domain-containing protein</fullName>
    </recommendedName>
</protein>
<gene>
    <name evidence="3" type="ORF">ODALV1_LOCUS22312</name>
</gene>
<keyword evidence="1" id="KW-0812">Transmembrane</keyword>
<evidence type="ECO:0000313" key="3">
    <source>
        <dbReference type="EMBL" id="CAL8128546.1"/>
    </source>
</evidence>